<name>A0A6M5YAP9_9BACT</name>
<evidence type="ECO:0000256" key="3">
    <source>
        <dbReference type="ARBA" id="ARBA00022448"/>
    </source>
</evidence>
<evidence type="ECO:0000313" key="10">
    <source>
        <dbReference type="EMBL" id="QJW90360.1"/>
    </source>
</evidence>
<keyword evidence="4" id="KW-1134">Transmembrane beta strand</keyword>
<evidence type="ECO:0000256" key="7">
    <source>
        <dbReference type="ARBA" id="ARBA00023237"/>
    </source>
</evidence>
<dbReference type="GO" id="GO:0015562">
    <property type="term" value="F:efflux transmembrane transporter activity"/>
    <property type="evidence" value="ECO:0007669"/>
    <property type="project" value="InterPro"/>
</dbReference>
<dbReference type="PANTHER" id="PTHR30026:SF20">
    <property type="entry name" value="OUTER MEMBRANE PROTEIN TOLC"/>
    <property type="match status" value="1"/>
</dbReference>
<accession>A0A6M5YAP9</accession>
<feature type="signal peptide" evidence="9">
    <location>
        <begin position="1"/>
        <end position="20"/>
    </location>
</feature>
<dbReference type="PANTHER" id="PTHR30026">
    <property type="entry name" value="OUTER MEMBRANE PROTEIN TOLC"/>
    <property type="match status" value="1"/>
</dbReference>
<protein>
    <submittedName>
        <fullName evidence="10">TolC family protein</fullName>
    </submittedName>
</protein>
<keyword evidence="7" id="KW-0998">Cell outer membrane</keyword>
<dbReference type="GO" id="GO:0009279">
    <property type="term" value="C:cell outer membrane"/>
    <property type="evidence" value="ECO:0007669"/>
    <property type="project" value="UniProtKB-SubCell"/>
</dbReference>
<dbReference type="Gene3D" id="1.20.1600.10">
    <property type="entry name" value="Outer membrane efflux proteins (OEP)"/>
    <property type="match status" value="1"/>
</dbReference>
<dbReference type="RefSeq" id="WP_171740204.1">
    <property type="nucleotide sequence ID" value="NZ_CP053435.1"/>
</dbReference>
<feature type="coiled-coil region" evidence="8">
    <location>
        <begin position="354"/>
        <end position="388"/>
    </location>
</feature>
<comment type="similarity">
    <text evidence="2">Belongs to the outer membrane factor (OMF) (TC 1.B.17) family.</text>
</comment>
<keyword evidence="9" id="KW-0732">Signal</keyword>
<evidence type="ECO:0000256" key="6">
    <source>
        <dbReference type="ARBA" id="ARBA00023136"/>
    </source>
</evidence>
<dbReference type="AlphaFoldDB" id="A0A6M5YAP9"/>
<reference evidence="10 11" key="1">
    <citation type="submission" date="2020-05" db="EMBL/GenBank/DDBJ databases">
        <title>Genome sequencing of Spirosoma sp. TS118.</title>
        <authorList>
            <person name="Lee J.-H."/>
            <person name="Jeong S."/>
            <person name="Zhao L."/>
            <person name="Jung J.-H."/>
            <person name="Kim M.-K."/>
            <person name="Lim S."/>
        </authorList>
    </citation>
    <scope>NUCLEOTIDE SEQUENCE [LARGE SCALE GENOMIC DNA]</scope>
    <source>
        <strain evidence="10 11">TS118</strain>
    </source>
</reference>
<dbReference type="KEGG" id="stae:HNV11_13730"/>
<dbReference type="InterPro" id="IPR051906">
    <property type="entry name" value="TolC-like"/>
</dbReference>
<dbReference type="GO" id="GO:0015288">
    <property type="term" value="F:porin activity"/>
    <property type="evidence" value="ECO:0007669"/>
    <property type="project" value="TreeGrafter"/>
</dbReference>
<keyword evidence="6" id="KW-0472">Membrane</keyword>
<dbReference type="GO" id="GO:1990281">
    <property type="term" value="C:efflux pump complex"/>
    <property type="evidence" value="ECO:0007669"/>
    <property type="project" value="TreeGrafter"/>
</dbReference>
<evidence type="ECO:0000256" key="1">
    <source>
        <dbReference type="ARBA" id="ARBA00004442"/>
    </source>
</evidence>
<dbReference type="InterPro" id="IPR003423">
    <property type="entry name" value="OMP_efflux"/>
</dbReference>
<keyword evidence="3" id="KW-0813">Transport</keyword>
<comment type="subcellular location">
    <subcellularLocation>
        <location evidence="1">Cell outer membrane</location>
    </subcellularLocation>
</comment>
<evidence type="ECO:0000256" key="4">
    <source>
        <dbReference type="ARBA" id="ARBA00022452"/>
    </source>
</evidence>
<evidence type="ECO:0000256" key="8">
    <source>
        <dbReference type="SAM" id="Coils"/>
    </source>
</evidence>
<feature type="chain" id="PRO_5026732721" evidence="9">
    <location>
        <begin position="21"/>
        <end position="448"/>
    </location>
</feature>
<gene>
    <name evidence="10" type="ORF">HNV11_13730</name>
</gene>
<evidence type="ECO:0000256" key="5">
    <source>
        <dbReference type="ARBA" id="ARBA00022692"/>
    </source>
</evidence>
<evidence type="ECO:0000313" key="11">
    <source>
        <dbReference type="Proteomes" id="UP000502756"/>
    </source>
</evidence>
<dbReference type="EMBL" id="CP053435">
    <property type="protein sequence ID" value="QJW90360.1"/>
    <property type="molecule type" value="Genomic_DNA"/>
</dbReference>
<proteinExistence type="inferred from homology"/>
<evidence type="ECO:0000256" key="9">
    <source>
        <dbReference type="SAM" id="SignalP"/>
    </source>
</evidence>
<keyword evidence="8" id="KW-0175">Coiled coil</keyword>
<sequence>MKRKIALGLVALVLPLLGWAQPAPGQPAGGWKLKDCLDYGLKNYGTVRIAQNQTQIAAQQAREAVAGYLPQVTAQGTVDDNIKLQTTVLPAGIFGPEPTRVAFGTKYQTTASASLDQTLYDKSLLIGIKAARPNAQKAELNTRQTREDVIYAISSNYYQVFVAEQQIALLKDNIARTEQVLNILKLQRDNGVIQPVDYNRTEVSYNSAKSQLALAESNLSLALNRLKFQMGMPQNQALALSDTTLTTQVPTVNTGTFDARSLTDFQLSETNLTLQKLDRERIKAGYLPKLSATARYGTLALGNNYAKSLEKFSGFGSIGLRVSVPIFDGFRRDAQIRQSTLNIQSLQEQQKLNVASYQLQYNNAQTQLQRAQSSLQNDERNVKLAQQVYDVTTLQYKQGTKPLTDLVNAENSYRQAQNDYINSLLNYNQARLDLEQSQGTLLNFYNQL</sequence>
<dbReference type="SUPFAM" id="SSF56954">
    <property type="entry name" value="Outer membrane efflux proteins (OEP)"/>
    <property type="match status" value="1"/>
</dbReference>
<keyword evidence="5" id="KW-0812">Transmembrane</keyword>
<keyword evidence="11" id="KW-1185">Reference proteome</keyword>
<organism evidence="10 11">
    <name type="scientific">Spirosoma taeanense</name>
    <dbReference type="NCBI Taxonomy" id="2735870"/>
    <lineage>
        <taxon>Bacteria</taxon>
        <taxon>Pseudomonadati</taxon>
        <taxon>Bacteroidota</taxon>
        <taxon>Cytophagia</taxon>
        <taxon>Cytophagales</taxon>
        <taxon>Cytophagaceae</taxon>
        <taxon>Spirosoma</taxon>
    </lineage>
</organism>
<evidence type="ECO:0000256" key="2">
    <source>
        <dbReference type="ARBA" id="ARBA00007613"/>
    </source>
</evidence>
<dbReference type="Proteomes" id="UP000502756">
    <property type="component" value="Chromosome"/>
</dbReference>
<dbReference type="Pfam" id="PF02321">
    <property type="entry name" value="OEP"/>
    <property type="match status" value="2"/>
</dbReference>